<dbReference type="Gene3D" id="2.130.10.10">
    <property type="entry name" value="YVTN repeat-like/Quinoprotein amine dehydrogenase"/>
    <property type="match status" value="2"/>
</dbReference>
<sequence>MAADQGYAKLKAWIEDSLDQFRNDLMNLLYPLFIHIYLDLLFANDIKGAKDFFNANKDDFHNQEIQVLESICTPQHLNENPLVSAYRTNKYSISMGKYAFDLFINFLERNQMTQILVLVNQYLNIKVHQGIKKNEEIEGLTEKINKNIMIETNLYSSYTEEAILKDEQYRYDHLESFVLGLKNRNREKEKVMPSSSFIKQEIENLKDLCKRVTLNKNNLPSVCCYTVNNTFERVCCAEISKDLKLLALGYSDSILEIHALEGTLKKLKNTADLMKLKNLEEDLHEDIGKTIRLIGHTTCVLNVKFFNSKKYVLSCDMDRVYLWSLDLFCLISTYKACAFPIWSLAISNDDLMFCSGGADRTVSLFNIDSLSPERLFTSALSDVSSLIFHPNSQYVIFGSCDHRIRMHEIESAELVRVFIGHTDTITALAVSPDGKLLLSGSKDKTVILWDIMTSKKINVFRGHTKTVYSVSFCYFGNVFVSCGADLSLRVWDFKNVLAVYHTKNTPLIDAKFGFRNIVSCVGPFQG</sequence>
<dbReference type="PANTHER" id="PTHR19879">
    <property type="entry name" value="TRANSCRIPTION INITIATION FACTOR TFIID"/>
    <property type="match status" value="1"/>
</dbReference>
<keyword evidence="4" id="KW-0539">Nucleus</keyword>
<dbReference type="InterPro" id="IPR007582">
    <property type="entry name" value="TFIID_NTD2"/>
</dbReference>
<keyword evidence="8" id="KW-1185">Reference proteome</keyword>
<dbReference type="InParanoid" id="L2GUZ5"/>
<dbReference type="FunCoup" id="L2GUZ5">
    <property type="interactions" value="106"/>
</dbReference>
<dbReference type="PROSITE" id="PS50294">
    <property type="entry name" value="WD_REPEATS_REGION"/>
    <property type="match status" value="2"/>
</dbReference>
<evidence type="ECO:0000256" key="4">
    <source>
        <dbReference type="ARBA" id="ARBA00023242"/>
    </source>
</evidence>
<gene>
    <name evidence="7" type="ORF">VCUG_01297</name>
</gene>
<dbReference type="SMART" id="SM00320">
    <property type="entry name" value="WD40"/>
    <property type="match status" value="6"/>
</dbReference>
<dbReference type="CDD" id="cd08044">
    <property type="entry name" value="TAF5_NTD2"/>
    <property type="match status" value="1"/>
</dbReference>
<accession>L2GUZ5</accession>
<evidence type="ECO:0000313" key="7">
    <source>
        <dbReference type="EMBL" id="ELA47197.1"/>
    </source>
</evidence>
<dbReference type="VEuPathDB" id="MicrosporidiaDB:VCUG_01297"/>
<dbReference type="InterPro" id="IPR015943">
    <property type="entry name" value="WD40/YVTN_repeat-like_dom_sf"/>
</dbReference>
<dbReference type="EMBL" id="GL877422">
    <property type="protein sequence ID" value="ELA47197.1"/>
    <property type="molecule type" value="Genomic_DNA"/>
</dbReference>
<evidence type="ECO:0000256" key="1">
    <source>
        <dbReference type="ARBA" id="ARBA00004123"/>
    </source>
</evidence>
<evidence type="ECO:0000313" key="8">
    <source>
        <dbReference type="Proteomes" id="UP000011081"/>
    </source>
</evidence>
<dbReference type="GO" id="GO:0006367">
    <property type="term" value="P:transcription initiation at RNA polymerase II promoter"/>
    <property type="evidence" value="ECO:0007669"/>
    <property type="project" value="TreeGrafter"/>
</dbReference>
<dbReference type="InterPro" id="IPR037264">
    <property type="entry name" value="TFIID_NTD2_sf"/>
</dbReference>
<organism evidence="7 8">
    <name type="scientific">Vavraia culicis (isolate floridensis)</name>
    <name type="common">Microsporidian parasite</name>
    <dbReference type="NCBI Taxonomy" id="948595"/>
    <lineage>
        <taxon>Eukaryota</taxon>
        <taxon>Fungi</taxon>
        <taxon>Fungi incertae sedis</taxon>
        <taxon>Microsporidia</taxon>
        <taxon>Pleistophoridae</taxon>
        <taxon>Vavraia</taxon>
    </lineage>
</organism>
<dbReference type="PANTHER" id="PTHR19879:SF1">
    <property type="entry name" value="CANNONBALL-RELATED"/>
    <property type="match status" value="1"/>
</dbReference>
<evidence type="ECO:0000256" key="2">
    <source>
        <dbReference type="ARBA" id="ARBA00022574"/>
    </source>
</evidence>
<dbReference type="OMA" id="HLDMVHC"/>
<dbReference type="GO" id="GO:0016251">
    <property type="term" value="F:RNA polymerase II general transcription initiation factor activity"/>
    <property type="evidence" value="ECO:0007669"/>
    <property type="project" value="TreeGrafter"/>
</dbReference>
<dbReference type="InterPro" id="IPR036322">
    <property type="entry name" value="WD40_repeat_dom_sf"/>
</dbReference>
<dbReference type="Pfam" id="PF00400">
    <property type="entry name" value="WD40"/>
    <property type="match status" value="4"/>
</dbReference>
<evidence type="ECO:0000256" key="5">
    <source>
        <dbReference type="PROSITE-ProRule" id="PRU00221"/>
    </source>
</evidence>
<dbReference type="OrthoDB" id="10266330at2759"/>
<proteinExistence type="predicted"/>
<evidence type="ECO:0000259" key="6">
    <source>
        <dbReference type="Pfam" id="PF04494"/>
    </source>
</evidence>
<dbReference type="SUPFAM" id="SSF50978">
    <property type="entry name" value="WD40 repeat-like"/>
    <property type="match status" value="1"/>
</dbReference>
<dbReference type="SUPFAM" id="SSF160897">
    <property type="entry name" value="Taf5 N-terminal domain-like"/>
    <property type="match status" value="1"/>
</dbReference>
<dbReference type="Pfam" id="PF04494">
    <property type="entry name" value="TFIID_NTD2"/>
    <property type="match status" value="1"/>
</dbReference>
<dbReference type="CDD" id="cd00200">
    <property type="entry name" value="WD40"/>
    <property type="match status" value="1"/>
</dbReference>
<dbReference type="RefSeq" id="XP_008074315.1">
    <property type="nucleotide sequence ID" value="XM_008076124.1"/>
</dbReference>
<dbReference type="Proteomes" id="UP000011081">
    <property type="component" value="Unassembled WGS sequence"/>
</dbReference>
<dbReference type="GO" id="GO:0005669">
    <property type="term" value="C:transcription factor TFIID complex"/>
    <property type="evidence" value="ECO:0007669"/>
    <property type="project" value="TreeGrafter"/>
</dbReference>
<dbReference type="InterPro" id="IPR001680">
    <property type="entry name" value="WD40_rpt"/>
</dbReference>
<dbReference type="PROSITE" id="PS00678">
    <property type="entry name" value="WD_REPEATS_1"/>
    <property type="match status" value="1"/>
</dbReference>
<dbReference type="Gene3D" id="1.25.40.500">
    <property type="entry name" value="TFIID subunit TAF5, NTD2 domain"/>
    <property type="match status" value="1"/>
</dbReference>
<feature type="repeat" description="WD" evidence="5">
    <location>
        <begin position="460"/>
        <end position="495"/>
    </location>
</feature>
<dbReference type="GeneID" id="19879176"/>
<feature type="repeat" description="WD" evidence="5">
    <location>
        <begin position="418"/>
        <end position="459"/>
    </location>
</feature>
<keyword evidence="3" id="KW-0677">Repeat</keyword>
<dbReference type="PROSITE" id="PS50082">
    <property type="entry name" value="WD_REPEATS_2"/>
    <property type="match status" value="2"/>
</dbReference>
<dbReference type="HOGENOM" id="CLU_005884_3_0_1"/>
<reference evidence="8" key="1">
    <citation type="submission" date="2011-03" db="EMBL/GenBank/DDBJ databases">
        <title>The genome sequence of Vavraia culicis strain floridensis.</title>
        <authorList>
            <consortium name="The Broad Institute Genome Sequencing Platform"/>
            <person name="Cuomo C."/>
            <person name="Becnel J."/>
            <person name="Sanscrainte N."/>
            <person name="Young S.K."/>
            <person name="Zeng Q."/>
            <person name="Gargeya S."/>
            <person name="Fitzgerald M."/>
            <person name="Haas B."/>
            <person name="Abouelleil A."/>
            <person name="Alvarado L."/>
            <person name="Arachchi H.M."/>
            <person name="Berlin A."/>
            <person name="Chapman S.B."/>
            <person name="Gearin G."/>
            <person name="Goldberg J."/>
            <person name="Griggs A."/>
            <person name="Gujja S."/>
            <person name="Hansen M."/>
            <person name="Heiman D."/>
            <person name="Howarth C."/>
            <person name="Larimer J."/>
            <person name="Lui A."/>
            <person name="MacDonald P.J.P."/>
            <person name="McCowen C."/>
            <person name="Montmayeur A."/>
            <person name="Murphy C."/>
            <person name="Neiman D."/>
            <person name="Pearson M."/>
            <person name="Priest M."/>
            <person name="Roberts A."/>
            <person name="Saif S."/>
            <person name="Shea T."/>
            <person name="Sisk P."/>
            <person name="Stolte C."/>
            <person name="Sykes S."/>
            <person name="Wortman J."/>
            <person name="Nusbaum C."/>
            <person name="Birren B."/>
        </authorList>
    </citation>
    <scope>NUCLEOTIDE SEQUENCE [LARGE SCALE GENOMIC DNA]</scope>
    <source>
        <strain evidence="8">floridensis</strain>
    </source>
</reference>
<dbReference type="STRING" id="948595.L2GUZ5"/>
<dbReference type="InterPro" id="IPR019775">
    <property type="entry name" value="WD40_repeat_CS"/>
</dbReference>
<evidence type="ECO:0000256" key="3">
    <source>
        <dbReference type="ARBA" id="ARBA00022737"/>
    </source>
</evidence>
<name>L2GUZ5_VAVCU</name>
<dbReference type="AlphaFoldDB" id="L2GUZ5"/>
<comment type="subcellular location">
    <subcellularLocation>
        <location evidence="1">Nucleus</location>
    </subcellularLocation>
</comment>
<protein>
    <recommendedName>
        <fullName evidence="6">TFIID subunit TAF5 NTD2 domain-containing protein</fullName>
    </recommendedName>
</protein>
<feature type="domain" description="TFIID subunit TAF5 NTD2" evidence="6">
    <location>
        <begin position="4"/>
        <end position="123"/>
    </location>
</feature>
<keyword evidence="2 5" id="KW-0853">WD repeat</keyword>